<keyword evidence="3" id="KW-1185">Reference proteome</keyword>
<evidence type="ECO:0000313" key="3">
    <source>
        <dbReference type="Proteomes" id="UP001363010"/>
    </source>
</evidence>
<dbReference type="Gene3D" id="3.40.50.1820">
    <property type="entry name" value="alpha/beta hydrolase"/>
    <property type="match status" value="1"/>
</dbReference>
<gene>
    <name evidence="2" type="ORF">WKW80_19745</name>
</gene>
<dbReference type="Proteomes" id="UP001363010">
    <property type="component" value="Unassembled WGS sequence"/>
</dbReference>
<dbReference type="EMBL" id="JBBKZV010000012">
    <property type="protein sequence ID" value="MEJ8824240.1"/>
    <property type="molecule type" value="Genomic_DNA"/>
</dbReference>
<protein>
    <recommendedName>
        <fullName evidence="1">T6SS Tle3 phospholipase effector alpha/beta domain-containing protein</fullName>
    </recommendedName>
</protein>
<name>A0ABU8W2G4_9BURK</name>
<dbReference type="InterPro" id="IPR029058">
    <property type="entry name" value="AB_hydrolase_fold"/>
</dbReference>
<dbReference type="RefSeq" id="WP_340365274.1">
    <property type="nucleotide sequence ID" value="NZ_JBBKZV010000012.1"/>
</dbReference>
<sequence length="463" mass="51815">MSDELSQLTPVHPDQGKCQWVQGVMTGIDRNNPVRTHTVGIPHLMPGTIIFVHGVNSEGEWYEEAAKQFAEGLKTRLGRDDLEAAVYVRADKRFNGKNTRGARARSPILPFYWGYSVPPEKRLVVLGTGIECHPDGSMGALCDEHGNPLRKDGTWGGGPFQNGTGSLLPFWQEGGFKKKILHDIVSLDWLNPFLGRHLFDCPDRRYYAHAARRLAHLVKTIRGDLPNEPINIVAHSQGTMVALCALFYLDKDGVRGPDTVILNSSPYHFDTKVTDFLTAAGGARDVQSEEARVNTFAKAAEIMQKAKDKFSYVPAPKAECTHQPVHRHKYDDKIFVHQPSDNPKWKAEIGAGDIGKDNLKWWSIPLHDRDNRGKLFVNFNPSDRVIGVSAVEGIGWRGIPPRYFGKLGNNVMQRMFVRGSKEQPFVVGDRTGYRQACAAQIRSPRGCRLARRCAAVPRHKQLR</sequence>
<proteinExistence type="predicted"/>
<reference evidence="2 3" key="1">
    <citation type="submission" date="2024-03" db="EMBL/GenBank/DDBJ databases">
        <title>Novel species of the genus Variovorax.</title>
        <authorList>
            <person name="Liu Q."/>
            <person name="Xin Y.-H."/>
        </authorList>
    </citation>
    <scope>NUCLEOTIDE SEQUENCE [LARGE SCALE GENOMIC DNA]</scope>
    <source>
        <strain evidence="2 3">KACC 18501</strain>
    </source>
</reference>
<evidence type="ECO:0000259" key="1">
    <source>
        <dbReference type="Pfam" id="PF24322"/>
    </source>
</evidence>
<accession>A0ABU8W2G4</accession>
<evidence type="ECO:0000313" key="2">
    <source>
        <dbReference type="EMBL" id="MEJ8824240.1"/>
    </source>
</evidence>
<organism evidence="2 3">
    <name type="scientific">Variovorax humicola</name>
    <dbReference type="NCBI Taxonomy" id="1769758"/>
    <lineage>
        <taxon>Bacteria</taxon>
        <taxon>Pseudomonadati</taxon>
        <taxon>Pseudomonadota</taxon>
        <taxon>Betaproteobacteria</taxon>
        <taxon>Burkholderiales</taxon>
        <taxon>Comamonadaceae</taxon>
        <taxon>Variovorax</taxon>
    </lineage>
</organism>
<dbReference type="InterPro" id="IPR056221">
    <property type="entry name" value="Tle3_ab_dom"/>
</dbReference>
<comment type="caution">
    <text evidence="2">The sequence shown here is derived from an EMBL/GenBank/DDBJ whole genome shotgun (WGS) entry which is preliminary data.</text>
</comment>
<dbReference type="SUPFAM" id="SSF53474">
    <property type="entry name" value="alpha/beta-Hydrolases"/>
    <property type="match status" value="1"/>
</dbReference>
<feature type="domain" description="T6SS Tle3 phospholipase effector alpha/beta" evidence="1">
    <location>
        <begin position="45"/>
        <end position="400"/>
    </location>
</feature>
<dbReference type="Pfam" id="PF24322">
    <property type="entry name" value="Tle3"/>
    <property type="match status" value="1"/>
</dbReference>